<dbReference type="GO" id="GO:0016887">
    <property type="term" value="F:ATP hydrolysis activity"/>
    <property type="evidence" value="ECO:0007669"/>
    <property type="project" value="InterPro"/>
</dbReference>
<evidence type="ECO:0000313" key="2">
    <source>
        <dbReference type="EMBL" id="QWG03988.1"/>
    </source>
</evidence>
<dbReference type="EMBL" id="CP076132">
    <property type="protein sequence ID" value="QWG03988.1"/>
    <property type="molecule type" value="Genomic_DNA"/>
</dbReference>
<dbReference type="InterPro" id="IPR027417">
    <property type="entry name" value="P-loop_NTPase"/>
</dbReference>
<reference evidence="2 3" key="1">
    <citation type="submission" date="2021-05" db="EMBL/GenBank/DDBJ databases">
        <title>Comparative genomic studies on the polysaccharide-degrading batcterial strains of the Flammeovirga genus.</title>
        <authorList>
            <person name="Zewei F."/>
            <person name="Zheng Z."/>
            <person name="Yu L."/>
            <person name="Ruyue G."/>
            <person name="Yanhong M."/>
            <person name="Yuanyuan C."/>
            <person name="Jingyan G."/>
            <person name="Wenjun H."/>
        </authorList>
    </citation>
    <scope>NUCLEOTIDE SEQUENCE [LARGE SCALE GENOMIC DNA]</scope>
    <source>
        <strain evidence="2 3">NBRC:100898</strain>
    </source>
</reference>
<dbReference type="Gene3D" id="3.40.50.300">
    <property type="entry name" value="P-loop containing nucleotide triphosphate hydrolases"/>
    <property type="match status" value="1"/>
</dbReference>
<dbReference type="SUPFAM" id="SSF52540">
    <property type="entry name" value="P-loop containing nucleoside triphosphate hydrolases"/>
    <property type="match status" value="1"/>
</dbReference>
<evidence type="ECO:0000313" key="3">
    <source>
        <dbReference type="Proteomes" id="UP000678679"/>
    </source>
</evidence>
<dbReference type="Proteomes" id="UP000678679">
    <property type="component" value="Chromosome 1"/>
</dbReference>
<dbReference type="KEGG" id="fya:KMW28_12880"/>
<keyword evidence="3" id="KW-1185">Reference proteome</keyword>
<name>A0AAX1N8W9_9BACT</name>
<feature type="domain" description="ATPase dynein-related AAA" evidence="1">
    <location>
        <begin position="282"/>
        <end position="368"/>
    </location>
</feature>
<accession>A0AAX1N8W9</accession>
<organism evidence="2 3">
    <name type="scientific">Flammeovirga yaeyamensis</name>
    <dbReference type="NCBI Taxonomy" id="367791"/>
    <lineage>
        <taxon>Bacteria</taxon>
        <taxon>Pseudomonadati</taxon>
        <taxon>Bacteroidota</taxon>
        <taxon>Cytophagia</taxon>
        <taxon>Cytophagales</taxon>
        <taxon>Flammeovirgaceae</taxon>
        <taxon>Flammeovirga</taxon>
    </lineage>
</organism>
<proteinExistence type="predicted"/>
<dbReference type="Pfam" id="PF07728">
    <property type="entry name" value="AAA_5"/>
    <property type="match status" value="1"/>
</dbReference>
<dbReference type="GO" id="GO:0005524">
    <property type="term" value="F:ATP binding"/>
    <property type="evidence" value="ECO:0007669"/>
    <property type="project" value="InterPro"/>
</dbReference>
<dbReference type="AlphaFoldDB" id="A0AAX1N8W9"/>
<sequence>MNSYNKVDKQHLNQILFGPPGTGKTYNTINKALEIIEGKAPTELERENGEAKQRFNDLVDNSQIVFTTFHQSMSYEDFVEGIKPKVNNDDQVYYDVEDGIFKRVCSSAKKIEIKNNNQIDFDNVDYYKMSIGGKHRKEMHDWNIENGTISLGYGGSVSLNEFSQIKDWTTFKATFEEKRRETLDNSKFHANAAFRFLNMKIGDIVIVTLGNFIIDAIGVISSDYYYDDSTDIDHFHFRKVDWLATDLNIDPSRFITKNISQQTIYKFKKADVKIDVLKDTFAKREKLEPKKHVLIIDEINRGNVSAIFGELITLLEESKRLGNEEELKVKLPYSKESFGVPNNLHIIGTMNTADRSVEALDTALRRRFVFEEMMPKPELLKEQPDGYDLRIILKTINKRIKVLLDRDHQIGHSYFLNVKSESDLKQAFAKEIIPLLQEYFYGDYLKIALVLGQGFFEPIDNVEEDIFAEIDDADKPDYSNQKVYELKDPLKMDAGEFSTAIDLLIKR</sequence>
<dbReference type="InterPro" id="IPR011704">
    <property type="entry name" value="ATPase_dyneun-rel_AAA"/>
</dbReference>
<dbReference type="PANTHER" id="PTHR37291:SF1">
    <property type="entry name" value="TYPE IV METHYL-DIRECTED RESTRICTION ENZYME ECOKMCRB SUBUNIT"/>
    <property type="match status" value="1"/>
</dbReference>
<dbReference type="PANTHER" id="PTHR37291">
    <property type="entry name" value="5-METHYLCYTOSINE-SPECIFIC RESTRICTION ENZYME B"/>
    <property type="match status" value="1"/>
</dbReference>
<protein>
    <submittedName>
        <fullName evidence="2">AAA family ATPase</fullName>
    </submittedName>
</protein>
<evidence type="ECO:0000259" key="1">
    <source>
        <dbReference type="Pfam" id="PF07728"/>
    </source>
</evidence>
<dbReference type="InterPro" id="IPR052934">
    <property type="entry name" value="Methyl-DNA_Rec/Restrict_Enz"/>
</dbReference>
<gene>
    <name evidence="2" type="ORF">KMW28_12880</name>
</gene>